<evidence type="ECO:0000313" key="2">
    <source>
        <dbReference type="Proteomes" id="UP000830395"/>
    </source>
</evidence>
<organism evidence="1 2">
    <name type="scientific">Pangasius djambal</name>
    <dbReference type="NCBI Taxonomy" id="1691987"/>
    <lineage>
        <taxon>Eukaryota</taxon>
        <taxon>Metazoa</taxon>
        <taxon>Chordata</taxon>
        <taxon>Craniata</taxon>
        <taxon>Vertebrata</taxon>
        <taxon>Euteleostomi</taxon>
        <taxon>Actinopterygii</taxon>
        <taxon>Neopterygii</taxon>
        <taxon>Teleostei</taxon>
        <taxon>Ostariophysi</taxon>
        <taxon>Siluriformes</taxon>
        <taxon>Pangasiidae</taxon>
        <taxon>Pangasius</taxon>
    </lineage>
</organism>
<gene>
    <name evidence="1" type="ORF">PDJAM_G00191950</name>
</gene>
<accession>A0ACC5Y620</accession>
<comment type="caution">
    <text evidence="1">The sequence shown here is derived from an EMBL/GenBank/DDBJ whole genome shotgun (WGS) entry which is preliminary data.</text>
</comment>
<sequence length="123" mass="13634">MLAGALCSWWGLPCQTGSGETNAKASKIRLLPLHQALREDPPAPMLTHSPLQMARLRSVESNVSRAEHPAGLHQIKGRRRRATNLSFCPTDAETEHRSPEEHQKINRRASLNIIPPLMSDGTQ</sequence>
<name>A0ACC5Y620_9TELE</name>
<proteinExistence type="predicted"/>
<dbReference type="EMBL" id="CM040977">
    <property type="protein sequence ID" value="MCJ8731067.1"/>
    <property type="molecule type" value="Genomic_DNA"/>
</dbReference>
<keyword evidence="2" id="KW-1185">Reference proteome</keyword>
<dbReference type="Proteomes" id="UP000830395">
    <property type="component" value="Chromosome 3"/>
</dbReference>
<protein>
    <submittedName>
        <fullName evidence="1">Uncharacterized protein</fullName>
    </submittedName>
</protein>
<reference evidence="1" key="1">
    <citation type="submission" date="2020-02" db="EMBL/GenBank/DDBJ databases">
        <title>Genome sequencing of the panga catfish, Pangasius djambal.</title>
        <authorList>
            <person name="Wen M."/>
            <person name="Zahm M."/>
            <person name="Roques C."/>
            <person name="Cabau C."/>
            <person name="Klopp C."/>
            <person name="Donnadieu C."/>
            <person name="Jouanno E."/>
            <person name="Avarre J.-C."/>
            <person name="Campet M."/>
            <person name="Ha T."/>
            <person name="Dugue R."/>
            <person name="Lampietro C."/>
            <person name="Louis A."/>
            <person name="Herpin A."/>
            <person name="Echchiki A."/>
            <person name="Berthelot C."/>
            <person name="Parey E."/>
            <person name="Roest-Crollius H."/>
            <person name="Braasch I."/>
            <person name="Postlethwait J.H."/>
            <person name="Bobe J."/>
            <person name="Montfort J."/>
            <person name="Bouchez O."/>
            <person name="Begum T."/>
            <person name="Schartl M."/>
            <person name="Gustiano R."/>
            <person name="Guiguen Y."/>
        </authorList>
    </citation>
    <scope>NUCLEOTIDE SEQUENCE</scope>
    <source>
        <strain evidence="1">Pdj_M5554</strain>
    </source>
</reference>
<evidence type="ECO:0000313" key="1">
    <source>
        <dbReference type="EMBL" id="MCJ8731067.1"/>
    </source>
</evidence>